<protein>
    <submittedName>
        <fullName evidence="1">Uncharacterized protein</fullName>
    </submittedName>
</protein>
<dbReference type="Proteomes" id="UP000536442">
    <property type="component" value="Unassembled WGS sequence"/>
</dbReference>
<organism evidence="1 2">
    <name type="scientific">Marinobacter adhaerens</name>
    <dbReference type="NCBI Taxonomy" id="1033846"/>
    <lineage>
        <taxon>Bacteria</taxon>
        <taxon>Pseudomonadati</taxon>
        <taxon>Pseudomonadota</taxon>
        <taxon>Gammaproteobacteria</taxon>
        <taxon>Pseudomonadales</taxon>
        <taxon>Marinobacteraceae</taxon>
        <taxon>Marinobacter</taxon>
    </lineage>
</organism>
<evidence type="ECO:0000313" key="1">
    <source>
        <dbReference type="EMBL" id="NWN92107.1"/>
    </source>
</evidence>
<evidence type="ECO:0000313" key="2">
    <source>
        <dbReference type="Proteomes" id="UP000536442"/>
    </source>
</evidence>
<name>A0A851HSX8_9GAMM</name>
<gene>
    <name evidence="1" type="ORF">HLV39_11445</name>
</gene>
<reference evidence="1 2" key="1">
    <citation type="submission" date="2020-03" db="EMBL/GenBank/DDBJ databases">
        <title>Metagenomic, metatranscriptomic, and metabolomic analyses revealed the key microbes and metabolic features during the fermentation of ganjang, Korean traditional soy sauce.</title>
        <authorList>
            <person name="Chun B.H."/>
            <person name="Jeon C.O."/>
        </authorList>
    </citation>
    <scope>NUCLEOTIDE SEQUENCE [LARGE SCALE GENOMIC DNA]</scope>
    <source>
        <strain evidence="1 2">KG14</strain>
    </source>
</reference>
<keyword evidence="2" id="KW-1185">Reference proteome</keyword>
<sequence>MKQLCQRHRHMFTSLSLNEQNNLWMFWMESACTFSEASNTDKMIAATGRAFNLACLARQHYPDCMHVELTLSTILVCHVLHNRGDYAAADHVLINALESLRSARPCHKGAGNHCSTQDCIDVLLDTSRQPRFFADYLSWPDFPPAQPANQPLMAIH</sequence>
<dbReference type="EMBL" id="JABEVQ010000005">
    <property type="protein sequence ID" value="NWN92107.1"/>
    <property type="molecule type" value="Genomic_DNA"/>
</dbReference>
<proteinExistence type="predicted"/>
<accession>A0A851HSX8</accession>
<comment type="caution">
    <text evidence="1">The sequence shown here is derived from an EMBL/GenBank/DDBJ whole genome shotgun (WGS) entry which is preliminary data.</text>
</comment>
<dbReference type="AlphaFoldDB" id="A0A851HSX8"/>